<dbReference type="RefSeq" id="WP_021702789.1">
    <property type="nucleotide sequence ID" value="NZ_BATI01000045.1"/>
</dbReference>
<dbReference type="EMBL" id="BATI01000045">
    <property type="protein sequence ID" value="GAD64716.1"/>
    <property type="molecule type" value="Genomic_DNA"/>
</dbReference>
<evidence type="ECO:0000313" key="1">
    <source>
        <dbReference type="EMBL" id="GAD64716.1"/>
    </source>
</evidence>
<name>U2ZAH0_AQUA1</name>
<organism evidence="1 2">
    <name type="scientific">Aquipseudomonas alcaligenes (strain ATCC 14909 / DSM 50342 / CCUG 1425 / JCM 20561 / NBRC 14159 / NCIMB 9945 / NCTC 10367 / 1577)</name>
    <name type="common">Pseudomonas alcaligenes</name>
    <dbReference type="NCBI Taxonomy" id="1215092"/>
    <lineage>
        <taxon>Bacteria</taxon>
        <taxon>Pseudomonadati</taxon>
        <taxon>Pseudomonadota</taxon>
        <taxon>Gammaproteobacteria</taxon>
        <taxon>Pseudomonadales</taxon>
        <taxon>Pseudomonadaceae</taxon>
        <taxon>Aquipseudomonas</taxon>
    </lineage>
</organism>
<gene>
    <name evidence="1" type="ORF">PA6_045_00360</name>
</gene>
<keyword evidence="2" id="KW-1185">Reference proteome</keyword>
<proteinExistence type="predicted"/>
<protein>
    <submittedName>
        <fullName evidence="1">Uncharacterized protein</fullName>
    </submittedName>
</protein>
<dbReference type="AlphaFoldDB" id="U2ZAH0"/>
<evidence type="ECO:0000313" key="2">
    <source>
        <dbReference type="Proteomes" id="UP000016560"/>
    </source>
</evidence>
<dbReference type="eggNOG" id="ENOG502ZWN4">
    <property type="taxonomic scope" value="Bacteria"/>
</dbReference>
<dbReference type="Proteomes" id="UP000016560">
    <property type="component" value="Unassembled WGS sequence"/>
</dbReference>
<accession>U2ZAH0</accession>
<reference evidence="1" key="1">
    <citation type="submission" date="2024-09" db="EMBL/GenBank/DDBJ databases">
        <title>Whole genome shotgun sequence of Pseudomonas alcaligenes NBRC 14159.</title>
        <authorList>
            <person name="Yoshida I."/>
            <person name="Hosoyama A."/>
            <person name="Tsuchikane K."/>
            <person name="Noguchi M."/>
            <person name="Hirakata S."/>
            <person name="Ando Y."/>
            <person name="Ohji S."/>
            <person name="Yamazoe A."/>
            <person name="Yamazaki S."/>
            <person name="Fujita N."/>
        </authorList>
    </citation>
    <scope>NUCLEOTIDE SEQUENCE</scope>
    <source>
        <strain evidence="1">NBRC 14159</strain>
    </source>
</reference>
<sequence length="129" mass="14741">MRRPTYSSALMNNTKWREVLSLVGRMGERFEVAYVWEERFQPALPPAEDQLKETHIADPGIAGGPAEYIDIYSIRIPKTIWAQNPKTGEKLPSTEKSDRFLTEAAKLGLLPLEIKGDFIYVYGYSHRNP</sequence>
<comment type="caution">
    <text evidence="1">The sequence shown here is derived from an EMBL/GenBank/DDBJ whole genome shotgun (WGS) entry which is preliminary data.</text>
</comment>
<dbReference type="OrthoDB" id="6198648at2"/>